<protein>
    <submittedName>
        <fullName evidence="2">Speckle targeted PIP5K1A-regulated poly(A) polymerase</fullName>
    </submittedName>
</protein>
<gene>
    <name evidence="2" type="primary">tut1</name>
    <name evidence="2" type="ORF">CM83_99956</name>
</gene>
<dbReference type="EMBL" id="GBHO01015900">
    <property type="protein sequence ID" value="JAG27704.1"/>
    <property type="molecule type" value="Transcribed_RNA"/>
</dbReference>
<organism evidence="2">
    <name type="scientific">Lygus hesperus</name>
    <name type="common">Western plant bug</name>
    <dbReference type="NCBI Taxonomy" id="30085"/>
    <lineage>
        <taxon>Eukaryota</taxon>
        <taxon>Metazoa</taxon>
        <taxon>Ecdysozoa</taxon>
        <taxon>Arthropoda</taxon>
        <taxon>Hexapoda</taxon>
        <taxon>Insecta</taxon>
        <taxon>Pterygota</taxon>
        <taxon>Neoptera</taxon>
        <taxon>Paraneoptera</taxon>
        <taxon>Hemiptera</taxon>
        <taxon>Heteroptera</taxon>
        <taxon>Panheteroptera</taxon>
        <taxon>Cimicomorpha</taxon>
        <taxon>Miridae</taxon>
        <taxon>Mirini</taxon>
        <taxon>Lygus</taxon>
    </lineage>
</organism>
<name>A0A0A9Y690_LYGHE</name>
<accession>A0A0A9Y690</accession>
<dbReference type="AlphaFoldDB" id="A0A0A9Y690"/>
<keyword evidence="1" id="KW-0812">Transmembrane</keyword>
<feature type="non-terminal residue" evidence="2">
    <location>
        <position position="1"/>
    </location>
</feature>
<reference evidence="2" key="1">
    <citation type="journal article" date="2014" name="PLoS ONE">
        <title>Transcriptome-Based Identification of ABC Transporters in the Western Tarnished Plant Bug Lygus hesperus.</title>
        <authorList>
            <person name="Hull J.J."/>
            <person name="Chaney K."/>
            <person name="Geib S.M."/>
            <person name="Fabrick J.A."/>
            <person name="Brent C.S."/>
            <person name="Walsh D."/>
            <person name="Lavine L.C."/>
        </authorList>
    </citation>
    <scope>NUCLEOTIDE SEQUENCE</scope>
</reference>
<proteinExistence type="predicted"/>
<feature type="transmembrane region" description="Helical" evidence="1">
    <location>
        <begin position="76"/>
        <end position="102"/>
    </location>
</feature>
<keyword evidence="1" id="KW-0472">Membrane</keyword>
<evidence type="ECO:0000313" key="2">
    <source>
        <dbReference type="EMBL" id="JAG27704.1"/>
    </source>
</evidence>
<keyword evidence="1" id="KW-1133">Transmembrane helix</keyword>
<evidence type="ECO:0000256" key="1">
    <source>
        <dbReference type="SAM" id="Phobius"/>
    </source>
</evidence>
<reference evidence="2" key="2">
    <citation type="submission" date="2014-07" db="EMBL/GenBank/DDBJ databases">
        <authorList>
            <person name="Hull J."/>
        </authorList>
    </citation>
    <scope>NUCLEOTIDE SEQUENCE</scope>
</reference>
<sequence length="166" mass="18979">DDFLASDDNFVADSNSSLEDTYATWLIEGGEETTRKPVTVITEEPSSLTTQFQIPYEPWEIKEAAFMDLEEPDPLFWVYLAVLLTITLLTFLLAIASCSVIADIRRQKNEATCCLDEMEDDQDKNCEDENVASFMATIGHSDPRKLEAQYQDVVQKYLKQHKKMRP</sequence>